<reference evidence="2 3" key="2">
    <citation type="journal article" date="2003" name="Nat. Biotechnol.">
        <title>Complete genome sequence and comparative analysis of the industrial microorganism Streptomyces avermitilis.</title>
        <authorList>
            <person name="Ikeda H."/>
            <person name="Ishikawa J."/>
            <person name="Hanamoto A."/>
            <person name="Shinose M."/>
            <person name="Kikuchi H."/>
            <person name="Shiba T."/>
            <person name="Sakaki Y."/>
            <person name="Hattori M."/>
            <person name="Omura S."/>
        </authorList>
    </citation>
    <scope>NUCLEOTIDE SEQUENCE [LARGE SCALE GENOMIC DNA]</scope>
    <source>
        <strain evidence="3">ATCC 31267 / DSM 46492 / JCM 5070 / NBRC 14893 / NCIMB 12804 / NRRL 8165 / MA-4680</strain>
    </source>
</reference>
<sequence length="172" mass="17458">MAPPGGSSASMENPAPVSHISTPSTRTVMEQTRWMRSTHSAAIARRSVDNSAAICRCSAAMASSSRASSYSAAERAAAPMPTPIVASEPRAAQVSGPFVMAHVVQPAPTSQEAARVARVRPALRTRRPTTVCPSAPAAPTARAQPGGMAVAAPVVATAKAPVVADRAPVTGP</sequence>
<dbReference type="EMBL" id="BA000030">
    <property type="protein sequence ID" value="BAC71930.1"/>
    <property type="molecule type" value="Genomic_DNA"/>
</dbReference>
<evidence type="ECO:0000313" key="2">
    <source>
        <dbReference type="EMBL" id="BAC71930.1"/>
    </source>
</evidence>
<protein>
    <submittedName>
        <fullName evidence="2">Uncharacterized protein</fullName>
    </submittedName>
</protein>
<organism evidence="2 3">
    <name type="scientific">Streptomyces avermitilis (strain ATCC 31267 / DSM 46492 / JCM 5070 / NBRC 14893 / NCIMB 12804 / NRRL 8165 / MA-4680)</name>
    <dbReference type="NCBI Taxonomy" id="227882"/>
    <lineage>
        <taxon>Bacteria</taxon>
        <taxon>Bacillati</taxon>
        <taxon>Actinomycetota</taxon>
        <taxon>Actinomycetes</taxon>
        <taxon>Kitasatosporales</taxon>
        <taxon>Streptomycetaceae</taxon>
        <taxon>Streptomyces</taxon>
    </lineage>
</organism>
<gene>
    <name evidence="2" type="ORF">SAVERM_4218</name>
</gene>
<evidence type="ECO:0000256" key="1">
    <source>
        <dbReference type="SAM" id="MobiDB-lite"/>
    </source>
</evidence>
<dbReference type="AlphaFoldDB" id="Q82FN4"/>
<keyword evidence="3" id="KW-1185">Reference proteome</keyword>
<reference evidence="2 3" key="1">
    <citation type="journal article" date="2001" name="Proc. Natl. Acad. Sci. U.S.A.">
        <title>Genome sequence of an industrial microorganism Streptomyces avermitilis: deducing the ability of producing secondary metabolites.</title>
        <authorList>
            <person name="Omura S."/>
            <person name="Ikeda H."/>
            <person name="Ishikawa J."/>
            <person name="Hanamoto A."/>
            <person name="Takahashi C."/>
            <person name="Shinose M."/>
            <person name="Takahashi Y."/>
            <person name="Horikawa H."/>
            <person name="Nakazawa H."/>
            <person name="Osonoe T."/>
            <person name="Kikuchi H."/>
            <person name="Shiba T."/>
            <person name="Sakaki Y."/>
            <person name="Hattori M."/>
        </authorList>
    </citation>
    <scope>NUCLEOTIDE SEQUENCE [LARGE SCALE GENOMIC DNA]</scope>
    <source>
        <strain evidence="3">ATCC 31267 / DSM 46492 / JCM 5070 / NBRC 14893 / NCIMB 12804 / NRRL 8165 / MA-4680</strain>
    </source>
</reference>
<dbReference type="Proteomes" id="UP000000428">
    <property type="component" value="Chromosome"/>
</dbReference>
<dbReference type="HOGENOM" id="CLU_1554367_0_0_11"/>
<accession>Q82FN4</accession>
<evidence type="ECO:0000313" key="3">
    <source>
        <dbReference type="Proteomes" id="UP000000428"/>
    </source>
</evidence>
<dbReference type="KEGG" id="sma:SAVERM_4218"/>
<feature type="region of interest" description="Disordered" evidence="1">
    <location>
        <begin position="1"/>
        <end position="26"/>
    </location>
</feature>
<reference evidence="2 3" key="3">
    <citation type="journal article" date="2014" name="J. Ind. Microbiol. Biotechnol.">
        <title>Genome mining of the Streptomyces avermitilis genome and development of genome-minimized hosts for heterologous expression of biosynthetic gene clusters.</title>
        <authorList>
            <person name="Ikeda H."/>
            <person name="Shin-ya K."/>
            <person name="Omura S."/>
        </authorList>
    </citation>
    <scope>NUCLEOTIDE SEQUENCE [LARGE SCALE GENOMIC DNA]</scope>
    <source>
        <strain evidence="3">ATCC 31267 / DSM 46492 / JCM 5070 / NBRC 14893 / NCIMB 12804 / NRRL 8165 / MA-4680</strain>
    </source>
</reference>
<name>Q82FN4_STRAW</name>
<proteinExistence type="predicted"/>